<sequence>MKDTLIAMYKFNIKMVLVFLSGTLLFLIASGAMPNSDSTNTIGTIAGFSTLIFILFTTIRNIQILWNGRRKMLTSMESAAIEATATAIEFKEKADSRVQERIKERQRESKNRNE</sequence>
<keyword evidence="3" id="KW-1185">Reference proteome</keyword>
<evidence type="ECO:0000313" key="2">
    <source>
        <dbReference type="EMBL" id="BAN34583.1"/>
    </source>
</evidence>
<dbReference type="EMBL" id="AP013066">
    <property type="protein sequence ID" value="BAN34583.1"/>
    <property type="molecule type" value="Genomic_DNA"/>
</dbReference>
<keyword evidence="1" id="KW-0812">Transmembrane</keyword>
<dbReference type="Proteomes" id="UP000015559">
    <property type="component" value="Chromosome"/>
</dbReference>
<gene>
    <name evidence="2" type="ORF">SCD_n00741</name>
</gene>
<reference evidence="2 3" key="1">
    <citation type="journal article" date="2012" name="Appl. Environ. Microbiol.">
        <title>Draft genome sequence of a psychrotolerant sulfur-oxidizing bacterium, Sulfuricella denitrificans skB26, and proteomic insights into cold adaptation.</title>
        <authorList>
            <person name="Watanabe T."/>
            <person name="Kojima H."/>
            <person name="Fukui M."/>
        </authorList>
    </citation>
    <scope>NUCLEOTIDE SEQUENCE [LARGE SCALE GENOMIC DNA]</scope>
    <source>
        <strain evidence="3">skB26</strain>
    </source>
</reference>
<dbReference type="RefSeq" id="WP_009206471.1">
    <property type="nucleotide sequence ID" value="NC_022357.1"/>
</dbReference>
<feature type="transmembrane region" description="Helical" evidence="1">
    <location>
        <begin position="41"/>
        <end position="62"/>
    </location>
</feature>
<evidence type="ECO:0000313" key="3">
    <source>
        <dbReference type="Proteomes" id="UP000015559"/>
    </source>
</evidence>
<keyword evidence="1" id="KW-0472">Membrane</keyword>
<organism evidence="2 3">
    <name type="scientific">Sulfuricella denitrificans (strain DSM 22764 / NBRC 105220 / skB26)</name>
    <dbReference type="NCBI Taxonomy" id="1163617"/>
    <lineage>
        <taxon>Bacteria</taxon>
        <taxon>Pseudomonadati</taxon>
        <taxon>Pseudomonadota</taxon>
        <taxon>Betaproteobacteria</taxon>
        <taxon>Nitrosomonadales</taxon>
        <taxon>Sulfuricellaceae</taxon>
        <taxon>Sulfuricella</taxon>
    </lineage>
</organism>
<dbReference type="KEGG" id="sdr:SCD_n00741"/>
<keyword evidence="1" id="KW-1133">Transmembrane helix</keyword>
<proteinExistence type="predicted"/>
<dbReference type="STRING" id="1163617.SCD_n00741"/>
<accession>S6ABD2</accession>
<dbReference type="HOGENOM" id="CLU_2119872_0_0_4"/>
<name>S6ABD2_SULDS</name>
<dbReference type="AlphaFoldDB" id="S6ABD2"/>
<protein>
    <submittedName>
        <fullName evidence="2">Uncharacterized protein</fullName>
    </submittedName>
</protein>
<evidence type="ECO:0000256" key="1">
    <source>
        <dbReference type="SAM" id="Phobius"/>
    </source>
</evidence>